<dbReference type="GO" id="GO:0005802">
    <property type="term" value="C:trans-Golgi network"/>
    <property type="evidence" value="ECO:0007669"/>
    <property type="project" value="TreeGrafter"/>
</dbReference>
<name>W9R3A2_9ROSA</name>
<evidence type="ECO:0008006" key="5">
    <source>
        <dbReference type="Google" id="ProtNLM"/>
    </source>
</evidence>
<accession>W9R3A2</accession>
<dbReference type="Proteomes" id="UP000030645">
    <property type="component" value="Unassembled WGS sequence"/>
</dbReference>
<dbReference type="GO" id="GO:0005769">
    <property type="term" value="C:early endosome"/>
    <property type="evidence" value="ECO:0007669"/>
    <property type="project" value="TreeGrafter"/>
</dbReference>
<keyword evidence="4" id="KW-1185">Reference proteome</keyword>
<evidence type="ECO:0000256" key="2">
    <source>
        <dbReference type="SAM" id="MobiDB-lite"/>
    </source>
</evidence>
<dbReference type="GO" id="GO:0001881">
    <property type="term" value="P:receptor recycling"/>
    <property type="evidence" value="ECO:0007669"/>
    <property type="project" value="TreeGrafter"/>
</dbReference>
<dbReference type="STRING" id="981085.W9R3A2"/>
<feature type="coiled-coil region" evidence="1">
    <location>
        <begin position="238"/>
        <end position="300"/>
    </location>
</feature>
<dbReference type="GO" id="GO:0005829">
    <property type="term" value="C:cytosol"/>
    <property type="evidence" value="ECO:0007669"/>
    <property type="project" value="GOC"/>
</dbReference>
<proteinExistence type="predicted"/>
<dbReference type="InterPro" id="IPR011993">
    <property type="entry name" value="PH-like_dom_sf"/>
</dbReference>
<dbReference type="GO" id="GO:0007032">
    <property type="term" value="P:endosome organization"/>
    <property type="evidence" value="ECO:0007669"/>
    <property type="project" value="TreeGrafter"/>
</dbReference>
<gene>
    <name evidence="3" type="ORF">L484_013293</name>
</gene>
<evidence type="ECO:0000256" key="1">
    <source>
        <dbReference type="SAM" id="Coils"/>
    </source>
</evidence>
<dbReference type="eggNOG" id="ENOG502QSXX">
    <property type="taxonomic scope" value="Eukaryota"/>
</dbReference>
<protein>
    <recommendedName>
        <fullName evidence="5">PH domain-containing protein</fullName>
    </recommendedName>
</protein>
<dbReference type="InterPro" id="IPR045188">
    <property type="entry name" value="Boi1/Boi2-like"/>
</dbReference>
<organism evidence="3 4">
    <name type="scientific">Morus notabilis</name>
    <dbReference type="NCBI Taxonomy" id="981085"/>
    <lineage>
        <taxon>Eukaryota</taxon>
        <taxon>Viridiplantae</taxon>
        <taxon>Streptophyta</taxon>
        <taxon>Embryophyta</taxon>
        <taxon>Tracheophyta</taxon>
        <taxon>Spermatophyta</taxon>
        <taxon>Magnoliopsida</taxon>
        <taxon>eudicotyledons</taxon>
        <taxon>Gunneridae</taxon>
        <taxon>Pentapetalae</taxon>
        <taxon>rosids</taxon>
        <taxon>fabids</taxon>
        <taxon>Rosales</taxon>
        <taxon>Moraceae</taxon>
        <taxon>Moreae</taxon>
        <taxon>Morus</taxon>
    </lineage>
</organism>
<evidence type="ECO:0000313" key="3">
    <source>
        <dbReference type="EMBL" id="EXB53659.1"/>
    </source>
</evidence>
<dbReference type="Gene3D" id="2.30.29.30">
    <property type="entry name" value="Pleckstrin-homology domain (PH domain)/Phosphotyrosine-binding domain (PTB)"/>
    <property type="match status" value="1"/>
</dbReference>
<sequence>MASNGASPRAGDAENSLERIKRQLASGSGRNLLQGPLLKRSETLRKWNERWVILDPTTGKMEYKVRRNEPTVKGTIIFDANSTITISPVNFHATQLVLKAHKEAVNSLSGNGSAKLGTVATVVAAANSTALECSKEVEAAMQISLRTALVVMANKTADGPMDDFSIMKETLRVKDEELQTLARELRARDLTIKEIADKLSETAEAAEAAASAAHIMDEQRRIACSEIECIAKDSEKQLDFSRSKIRESEGKVEALSKERDELIKQRDSALQEAHLWRSELAKARERVVILEAAVVRAEEKVRVTEAGVAGRIKEAMQKESAASKDKEELLAYVNNLQAQLQRQHIETKQVFKEKIESHSDIGNALHLTRSSPDKTWENVVHMASDQVNLQPVGEGGWSDIQATESRIADVREISPEAEASSLDISVVSEPANDPHGQGNNSFNQP</sequence>
<evidence type="ECO:0000313" key="4">
    <source>
        <dbReference type="Proteomes" id="UP000030645"/>
    </source>
</evidence>
<dbReference type="GO" id="GO:0055037">
    <property type="term" value="C:recycling endosome"/>
    <property type="evidence" value="ECO:0007669"/>
    <property type="project" value="TreeGrafter"/>
</dbReference>
<reference evidence="4" key="1">
    <citation type="submission" date="2013-01" db="EMBL/GenBank/DDBJ databases">
        <title>Draft Genome Sequence of a Mulberry Tree, Morus notabilis C.K. Schneid.</title>
        <authorList>
            <person name="He N."/>
            <person name="Zhao S."/>
        </authorList>
    </citation>
    <scope>NUCLEOTIDE SEQUENCE</scope>
</reference>
<dbReference type="GO" id="GO:0042147">
    <property type="term" value="P:retrograde transport, endosome to Golgi"/>
    <property type="evidence" value="ECO:0007669"/>
    <property type="project" value="TreeGrafter"/>
</dbReference>
<dbReference type="PANTHER" id="PTHR22902:SF49">
    <property type="entry name" value="OS03G0666200 PROTEIN"/>
    <property type="match status" value="1"/>
</dbReference>
<feature type="region of interest" description="Disordered" evidence="2">
    <location>
        <begin position="418"/>
        <end position="445"/>
    </location>
</feature>
<dbReference type="EMBL" id="KE344105">
    <property type="protein sequence ID" value="EXB53659.1"/>
    <property type="molecule type" value="Genomic_DNA"/>
</dbReference>
<dbReference type="AlphaFoldDB" id="W9R3A2"/>
<keyword evidence="1" id="KW-0175">Coiled coil</keyword>
<dbReference type="SUPFAM" id="SSF50729">
    <property type="entry name" value="PH domain-like"/>
    <property type="match status" value="1"/>
</dbReference>
<dbReference type="PANTHER" id="PTHR22902">
    <property type="entry name" value="SESQUIPEDALIAN"/>
    <property type="match status" value="1"/>
</dbReference>